<keyword evidence="8" id="KW-0121">Carboxypeptidase</keyword>
<organism evidence="24 25">
    <name type="scientific">Stichopus japonicus</name>
    <name type="common">Sea cucumber</name>
    <dbReference type="NCBI Taxonomy" id="307972"/>
    <lineage>
        <taxon>Eukaryota</taxon>
        <taxon>Metazoa</taxon>
        <taxon>Echinodermata</taxon>
        <taxon>Eleutherozoa</taxon>
        <taxon>Echinozoa</taxon>
        <taxon>Holothuroidea</taxon>
        <taxon>Aspidochirotacea</taxon>
        <taxon>Aspidochirotida</taxon>
        <taxon>Stichopodidae</taxon>
        <taxon>Apostichopus</taxon>
    </lineage>
</organism>
<evidence type="ECO:0000256" key="1">
    <source>
        <dbReference type="ARBA" id="ARBA00004240"/>
    </source>
</evidence>
<evidence type="ECO:0000256" key="9">
    <source>
        <dbReference type="ARBA" id="ARBA00022670"/>
    </source>
</evidence>
<evidence type="ECO:0000256" key="18">
    <source>
        <dbReference type="ARBA" id="ARBA00023180"/>
    </source>
</evidence>
<dbReference type="AlphaFoldDB" id="A0A2G8K9K5"/>
<dbReference type="STRING" id="307972.A0A2G8K9K5"/>
<dbReference type="GO" id="GO:0005783">
    <property type="term" value="C:endoplasmic reticulum"/>
    <property type="evidence" value="ECO:0007669"/>
    <property type="project" value="UniProtKB-SubCell"/>
</dbReference>
<evidence type="ECO:0000256" key="21">
    <source>
        <dbReference type="ARBA" id="ARBA00033328"/>
    </source>
</evidence>
<evidence type="ECO:0000256" key="20">
    <source>
        <dbReference type="ARBA" id="ARBA00025833"/>
    </source>
</evidence>
<feature type="domain" description="Peptidase M28" evidence="23">
    <location>
        <begin position="279"/>
        <end position="465"/>
    </location>
</feature>
<dbReference type="InterPro" id="IPR007484">
    <property type="entry name" value="Peptidase_M28"/>
</dbReference>
<gene>
    <name evidence="24" type="ORF">BSL78_18461</name>
</gene>
<dbReference type="FunFam" id="3.50.30.30:FF:000009">
    <property type="entry name" value="Carboxypeptidase Q"/>
    <property type="match status" value="1"/>
</dbReference>
<accession>A0A2G8K9K5</accession>
<evidence type="ECO:0000256" key="17">
    <source>
        <dbReference type="ARBA" id="ARBA00023145"/>
    </source>
</evidence>
<keyword evidence="25" id="KW-1185">Reference proteome</keyword>
<comment type="subcellular location">
    <subcellularLocation>
        <location evidence="1">Endoplasmic reticulum</location>
    </subcellularLocation>
    <subcellularLocation>
        <location evidence="3">Golgi apparatus</location>
    </subcellularLocation>
    <subcellularLocation>
        <location evidence="2">Lysosome</location>
    </subcellularLocation>
    <subcellularLocation>
        <location evidence="4">Secreted</location>
    </subcellularLocation>
</comment>
<evidence type="ECO:0000256" key="6">
    <source>
        <dbReference type="ARBA" id="ARBA00014116"/>
    </source>
</evidence>
<evidence type="ECO:0000256" key="16">
    <source>
        <dbReference type="ARBA" id="ARBA00023049"/>
    </source>
</evidence>
<dbReference type="GO" id="GO:0005615">
    <property type="term" value="C:extracellular space"/>
    <property type="evidence" value="ECO:0007669"/>
    <property type="project" value="TreeGrafter"/>
</dbReference>
<evidence type="ECO:0000256" key="3">
    <source>
        <dbReference type="ARBA" id="ARBA00004555"/>
    </source>
</evidence>
<dbReference type="GO" id="GO:0006508">
    <property type="term" value="P:proteolysis"/>
    <property type="evidence" value="ECO:0007669"/>
    <property type="project" value="UniProtKB-KW"/>
</dbReference>
<sequence length="480" mass="52572">MRPNICLLMSLFEVLCMSLLVYECTSAPVAVVIDKHSSVNHTAGIKEEIESYRDVANQIIEFLLNGTGKGQAYKRLALFTDTFGNRISGSKNLENAIDYLIEELQKDGLENVHGENVTVPHWVRGQESATLVEPRNYDIALLSLGGSVGTSPEGMTADVLVVHSFDELHNRSSEAKGKIVVFDQDWVNYGVSVQYRDFAAEETSKVGGIAALVRSVASFSIHSPHTGMQFYKDSIKKIPVACIAVEDAEMLSRMAARGTKIVIKLILEAQTLPDAVSRNTVAEIIGSKYPEQVVLVSGHLDSWDVGQGAMDDGGGAFVSWQALSVMRQLGLRPKRTVRAVFWTGEEQGLVGARQYYDQHKSNISNYDLVMESDGGTFTPTGISNSGNAATQEIMKQVLDLLSPINATTLQVSTEGGDVQSWMDAGVPGGNLLNQNDRYFWFHHSDGDTMSVQDPYMMDLCAAVWAVVSYVVADMDEMLPR</sequence>
<evidence type="ECO:0000256" key="5">
    <source>
        <dbReference type="ARBA" id="ARBA00010918"/>
    </source>
</evidence>
<evidence type="ECO:0000256" key="10">
    <source>
        <dbReference type="ARBA" id="ARBA00022723"/>
    </source>
</evidence>
<dbReference type="GO" id="GO:0043171">
    <property type="term" value="P:peptide catabolic process"/>
    <property type="evidence" value="ECO:0007669"/>
    <property type="project" value="TreeGrafter"/>
</dbReference>
<evidence type="ECO:0000313" key="25">
    <source>
        <dbReference type="Proteomes" id="UP000230750"/>
    </source>
</evidence>
<keyword evidence="16" id="KW-0482">Metalloprotease</keyword>
<keyword evidence="15" id="KW-0333">Golgi apparatus</keyword>
<evidence type="ECO:0000256" key="19">
    <source>
        <dbReference type="ARBA" id="ARBA00023228"/>
    </source>
</evidence>
<keyword evidence="19" id="KW-0458">Lysosome</keyword>
<keyword evidence="9" id="KW-0645">Protease</keyword>
<evidence type="ECO:0000256" key="13">
    <source>
        <dbReference type="ARBA" id="ARBA00022824"/>
    </source>
</evidence>
<evidence type="ECO:0000256" key="11">
    <source>
        <dbReference type="ARBA" id="ARBA00022729"/>
    </source>
</evidence>
<dbReference type="PANTHER" id="PTHR12053:SF3">
    <property type="entry name" value="CARBOXYPEPTIDASE Q"/>
    <property type="match status" value="1"/>
</dbReference>
<dbReference type="EMBL" id="MRZV01000762">
    <property type="protein sequence ID" value="PIK44667.1"/>
    <property type="molecule type" value="Genomic_DNA"/>
</dbReference>
<dbReference type="GO" id="GO:0005794">
    <property type="term" value="C:Golgi apparatus"/>
    <property type="evidence" value="ECO:0007669"/>
    <property type="project" value="UniProtKB-SubCell"/>
</dbReference>
<dbReference type="Gene3D" id="3.40.630.10">
    <property type="entry name" value="Zn peptidases"/>
    <property type="match status" value="1"/>
</dbReference>
<evidence type="ECO:0000256" key="14">
    <source>
        <dbReference type="ARBA" id="ARBA00022833"/>
    </source>
</evidence>
<name>A0A2G8K9K5_STIJA</name>
<dbReference type="OrthoDB" id="10013407at2759"/>
<keyword evidence="13" id="KW-0256">Endoplasmic reticulum</keyword>
<evidence type="ECO:0000256" key="8">
    <source>
        <dbReference type="ARBA" id="ARBA00022645"/>
    </source>
</evidence>
<dbReference type="GO" id="GO:0070573">
    <property type="term" value="F:metallodipeptidase activity"/>
    <property type="evidence" value="ECO:0007669"/>
    <property type="project" value="InterPro"/>
</dbReference>
<evidence type="ECO:0000259" key="23">
    <source>
        <dbReference type="Pfam" id="PF04389"/>
    </source>
</evidence>
<comment type="subunit">
    <text evidence="20">Homodimer. The monomeric form is inactive while the homodimer is active.</text>
</comment>
<comment type="caution">
    <text evidence="24">The sequence shown here is derived from an EMBL/GenBank/DDBJ whole genome shotgun (WGS) entry which is preliminary data.</text>
</comment>
<keyword evidence="18" id="KW-0325">Glycoprotein</keyword>
<keyword evidence="10" id="KW-0479">Metal-binding</keyword>
<proteinExistence type="inferred from homology"/>
<evidence type="ECO:0000256" key="15">
    <source>
        <dbReference type="ARBA" id="ARBA00023034"/>
    </source>
</evidence>
<dbReference type="InterPro" id="IPR039866">
    <property type="entry name" value="CPQ"/>
</dbReference>
<reference evidence="24 25" key="1">
    <citation type="journal article" date="2017" name="PLoS Biol.">
        <title>The sea cucumber genome provides insights into morphological evolution and visceral regeneration.</title>
        <authorList>
            <person name="Zhang X."/>
            <person name="Sun L."/>
            <person name="Yuan J."/>
            <person name="Sun Y."/>
            <person name="Gao Y."/>
            <person name="Zhang L."/>
            <person name="Li S."/>
            <person name="Dai H."/>
            <person name="Hamel J.F."/>
            <person name="Liu C."/>
            <person name="Yu Y."/>
            <person name="Liu S."/>
            <person name="Lin W."/>
            <person name="Guo K."/>
            <person name="Jin S."/>
            <person name="Xu P."/>
            <person name="Storey K.B."/>
            <person name="Huan P."/>
            <person name="Zhang T."/>
            <person name="Zhou Y."/>
            <person name="Zhang J."/>
            <person name="Lin C."/>
            <person name="Li X."/>
            <person name="Xing L."/>
            <person name="Huo D."/>
            <person name="Sun M."/>
            <person name="Wang L."/>
            <person name="Mercier A."/>
            <person name="Li F."/>
            <person name="Yang H."/>
            <person name="Xiang J."/>
        </authorList>
    </citation>
    <scope>NUCLEOTIDE SEQUENCE [LARGE SCALE GENOMIC DNA]</scope>
    <source>
        <strain evidence="24">Shaxun</strain>
        <tissue evidence="24">Muscle</tissue>
    </source>
</reference>
<evidence type="ECO:0000256" key="7">
    <source>
        <dbReference type="ARBA" id="ARBA00022525"/>
    </source>
</evidence>
<feature type="chain" id="PRO_5013903265" description="Carboxypeptidase Q" evidence="22">
    <location>
        <begin position="27"/>
        <end position="480"/>
    </location>
</feature>
<keyword evidence="14" id="KW-0862">Zinc</keyword>
<dbReference type="FunFam" id="3.40.630.10:FF:000036">
    <property type="entry name" value="Carboxypeptidase Q"/>
    <property type="match status" value="1"/>
</dbReference>
<dbReference type="Pfam" id="PF04389">
    <property type="entry name" value="Peptidase_M28"/>
    <property type="match status" value="1"/>
</dbReference>
<keyword evidence="11 22" id="KW-0732">Signal</keyword>
<evidence type="ECO:0000313" key="24">
    <source>
        <dbReference type="EMBL" id="PIK44667.1"/>
    </source>
</evidence>
<dbReference type="Proteomes" id="UP000230750">
    <property type="component" value="Unassembled WGS sequence"/>
</dbReference>
<evidence type="ECO:0000256" key="22">
    <source>
        <dbReference type="SAM" id="SignalP"/>
    </source>
</evidence>
<dbReference type="Gene3D" id="3.50.30.30">
    <property type="match status" value="1"/>
</dbReference>
<dbReference type="CDD" id="cd03883">
    <property type="entry name" value="M28_Pgcp_like"/>
    <property type="match status" value="1"/>
</dbReference>
<keyword evidence="12" id="KW-0378">Hydrolase</keyword>
<evidence type="ECO:0000256" key="2">
    <source>
        <dbReference type="ARBA" id="ARBA00004371"/>
    </source>
</evidence>
<dbReference type="GO" id="GO:0046872">
    <property type="term" value="F:metal ion binding"/>
    <property type="evidence" value="ECO:0007669"/>
    <property type="project" value="UniProtKB-KW"/>
</dbReference>
<dbReference type="GO" id="GO:0005764">
    <property type="term" value="C:lysosome"/>
    <property type="evidence" value="ECO:0007669"/>
    <property type="project" value="UniProtKB-SubCell"/>
</dbReference>
<keyword evidence="7" id="KW-0964">Secreted</keyword>
<feature type="signal peptide" evidence="22">
    <location>
        <begin position="1"/>
        <end position="26"/>
    </location>
</feature>
<evidence type="ECO:0000256" key="4">
    <source>
        <dbReference type="ARBA" id="ARBA00004613"/>
    </source>
</evidence>
<protein>
    <recommendedName>
        <fullName evidence="6">Carboxypeptidase Q</fullName>
    </recommendedName>
    <alternativeName>
        <fullName evidence="21">Plasma glutamate carboxypeptidase</fullName>
    </alternativeName>
</protein>
<dbReference type="PANTHER" id="PTHR12053">
    <property type="entry name" value="PROTEASE FAMILY M28 PLASMA GLUTAMATE CARBOXYPEPTIDASE-RELATED"/>
    <property type="match status" value="1"/>
</dbReference>
<keyword evidence="17" id="KW-0865">Zymogen</keyword>
<evidence type="ECO:0000256" key="12">
    <source>
        <dbReference type="ARBA" id="ARBA00022801"/>
    </source>
</evidence>
<dbReference type="GO" id="GO:0004180">
    <property type="term" value="F:carboxypeptidase activity"/>
    <property type="evidence" value="ECO:0007669"/>
    <property type="project" value="UniProtKB-KW"/>
</dbReference>
<dbReference type="SUPFAM" id="SSF53187">
    <property type="entry name" value="Zn-dependent exopeptidases"/>
    <property type="match status" value="1"/>
</dbReference>
<comment type="similarity">
    <text evidence="5">Belongs to the peptidase M28 family.</text>
</comment>